<dbReference type="InterPro" id="IPR051364">
    <property type="entry name" value="Cytokinesis/Rho-signaling"/>
</dbReference>
<feature type="compositionally biased region" description="Polar residues" evidence="1">
    <location>
        <begin position="851"/>
        <end position="862"/>
    </location>
</feature>
<dbReference type="CDD" id="cd00821">
    <property type="entry name" value="PH"/>
    <property type="match status" value="1"/>
</dbReference>
<evidence type="ECO:0000256" key="1">
    <source>
        <dbReference type="SAM" id="MobiDB-lite"/>
    </source>
</evidence>
<evidence type="ECO:0000259" key="2">
    <source>
        <dbReference type="SMART" id="SM00233"/>
    </source>
</evidence>
<evidence type="ECO:0000313" key="4">
    <source>
        <dbReference type="EMBL" id="KAK2163688.1"/>
    </source>
</evidence>
<feature type="compositionally biased region" description="Basic and acidic residues" evidence="1">
    <location>
        <begin position="718"/>
        <end position="733"/>
    </location>
</feature>
<evidence type="ECO:0000313" key="5">
    <source>
        <dbReference type="Proteomes" id="UP001208570"/>
    </source>
</evidence>
<feature type="domain" description="PH" evidence="2">
    <location>
        <begin position="330"/>
        <end position="429"/>
    </location>
</feature>
<dbReference type="SMART" id="SM00742">
    <property type="entry name" value="Hr1"/>
    <property type="match status" value="1"/>
</dbReference>
<dbReference type="EMBL" id="JAODUP010000075">
    <property type="protein sequence ID" value="KAK2163688.1"/>
    <property type="molecule type" value="Genomic_DNA"/>
</dbReference>
<feature type="compositionally biased region" description="Basic and acidic residues" evidence="1">
    <location>
        <begin position="926"/>
        <end position="937"/>
    </location>
</feature>
<dbReference type="Pfam" id="PF00169">
    <property type="entry name" value="PH"/>
    <property type="match status" value="1"/>
</dbReference>
<feature type="compositionally biased region" description="Basic and acidic residues" evidence="1">
    <location>
        <begin position="746"/>
        <end position="776"/>
    </location>
</feature>
<feature type="region of interest" description="Disordered" evidence="1">
    <location>
        <begin position="553"/>
        <end position="572"/>
    </location>
</feature>
<feature type="compositionally biased region" description="Gly residues" evidence="1">
    <location>
        <begin position="51"/>
        <end position="66"/>
    </location>
</feature>
<dbReference type="InterPro" id="IPR001849">
    <property type="entry name" value="PH_domain"/>
</dbReference>
<accession>A0AAD9NCN0</accession>
<feature type="compositionally biased region" description="Low complexity" evidence="1">
    <location>
        <begin position="795"/>
        <end position="805"/>
    </location>
</feature>
<proteinExistence type="predicted"/>
<evidence type="ECO:0000259" key="3">
    <source>
        <dbReference type="SMART" id="SM00742"/>
    </source>
</evidence>
<dbReference type="InterPro" id="IPR011993">
    <property type="entry name" value="PH-like_dom_sf"/>
</dbReference>
<dbReference type="SUPFAM" id="SSF50729">
    <property type="entry name" value="PH domain-like"/>
    <property type="match status" value="1"/>
</dbReference>
<name>A0AAD9NCN0_9ANNE</name>
<feature type="region of interest" description="Disordered" evidence="1">
    <location>
        <begin position="716"/>
        <end position="1137"/>
    </location>
</feature>
<dbReference type="Gene3D" id="2.30.29.30">
    <property type="entry name" value="Pleckstrin-homology domain (PH domain)/Phosphotyrosine-binding domain (PTB)"/>
    <property type="match status" value="1"/>
</dbReference>
<dbReference type="GO" id="GO:0000915">
    <property type="term" value="P:actomyosin contractile ring assembly"/>
    <property type="evidence" value="ECO:0007669"/>
    <property type="project" value="TreeGrafter"/>
</dbReference>
<feature type="compositionally biased region" description="Basic and acidic residues" evidence="1">
    <location>
        <begin position="1052"/>
        <end position="1065"/>
    </location>
</feature>
<dbReference type="GO" id="GO:0031106">
    <property type="term" value="P:septin ring organization"/>
    <property type="evidence" value="ECO:0007669"/>
    <property type="project" value="TreeGrafter"/>
</dbReference>
<comment type="caution">
    <text evidence="4">The sequence shown here is derived from an EMBL/GenBank/DDBJ whole genome shotgun (WGS) entry which is preliminary data.</text>
</comment>
<dbReference type="Proteomes" id="UP001208570">
    <property type="component" value="Unassembled WGS sequence"/>
</dbReference>
<feature type="compositionally biased region" description="Low complexity" evidence="1">
    <location>
        <begin position="1116"/>
        <end position="1137"/>
    </location>
</feature>
<dbReference type="AlphaFoldDB" id="A0AAD9NCN0"/>
<dbReference type="InterPro" id="IPR012966">
    <property type="entry name" value="AHD"/>
</dbReference>
<dbReference type="GO" id="GO:0005826">
    <property type="term" value="C:actomyosin contractile ring"/>
    <property type="evidence" value="ECO:0007669"/>
    <property type="project" value="TreeGrafter"/>
</dbReference>
<reference evidence="4" key="1">
    <citation type="journal article" date="2023" name="Mol. Biol. Evol.">
        <title>Third-Generation Sequencing Reveals the Adaptive Role of the Epigenome in Three Deep-Sea Polychaetes.</title>
        <authorList>
            <person name="Perez M."/>
            <person name="Aroh O."/>
            <person name="Sun Y."/>
            <person name="Lan Y."/>
            <person name="Juniper S.K."/>
            <person name="Young C.R."/>
            <person name="Angers B."/>
            <person name="Qian P.Y."/>
        </authorList>
    </citation>
    <scope>NUCLEOTIDE SEQUENCE</scope>
    <source>
        <strain evidence="4">P08H-3</strain>
    </source>
</reference>
<dbReference type="GO" id="GO:0000281">
    <property type="term" value="P:mitotic cytokinesis"/>
    <property type="evidence" value="ECO:0007669"/>
    <property type="project" value="TreeGrafter"/>
</dbReference>
<feature type="domain" description="REM-1" evidence="3">
    <location>
        <begin position="88"/>
        <end position="151"/>
    </location>
</feature>
<keyword evidence="5" id="KW-1185">Reference proteome</keyword>
<feature type="compositionally biased region" description="Basic and acidic residues" evidence="1">
    <location>
        <begin position="785"/>
        <end position="794"/>
    </location>
</feature>
<dbReference type="GO" id="GO:0007165">
    <property type="term" value="P:signal transduction"/>
    <property type="evidence" value="ECO:0007669"/>
    <property type="project" value="InterPro"/>
</dbReference>
<feature type="compositionally biased region" description="Polar residues" evidence="1">
    <location>
        <begin position="18"/>
        <end position="31"/>
    </location>
</feature>
<gene>
    <name evidence="4" type="ORF">LSH36_75g08001</name>
</gene>
<dbReference type="Pfam" id="PF08174">
    <property type="entry name" value="Anillin"/>
    <property type="match status" value="1"/>
</dbReference>
<feature type="compositionally biased region" description="Basic and acidic residues" evidence="1">
    <location>
        <begin position="1084"/>
        <end position="1107"/>
    </location>
</feature>
<dbReference type="PANTHER" id="PTHR21538:SF24">
    <property type="entry name" value="PH DOMAIN-CONTAINING PROTEIN"/>
    <property type="match status" value="1"/>
</dbReference>
<dbReference type="PANTHER" id="PTHR21538">
    <property type="entry name" value="ANILLIN/RHOTEKIN RTKN"/>
    <property type="match status" value="1"/>
</dbReference>
<feature type="region of interest" description="Disordered" evidence="1">
    <location>
        <begin position="1"/>
        <end position="66"/>
    </location>
</feature>
<organism evidence="4 5">
    <name type="scientific">Paralvinella palmiformis</name>
    <dbReference type="NCBI Taxonomy" id="53620"/>
    <lineage>
        <taxon>Eukaryota</taxon>
        <taxon>Metazoa</taxon>
        <taxon>Spiralia</taxon>
        <taxon>Lophotrochozoa</taxon>
        <taxon>Annelida</taxon>
        <taxon>Polychaeta</taxon>
        <taxon>Sedentaria</taxon>
        <taxon>Canalipalpata</taxon>
        <taxon>Terebellida</taxon>
        <taxon>Terebelliformia</taxon>
        <taxon>Alvinellidae</taxon>
        <taxon>Paralvinella</taxon>
    </lineage>
</organism>
<dbReference type="SMART" id="SM00233">
    <property type="entry name" value="PH"/>
    <property type="match status" value="1"/>
</dbReference>
<dbReference type="InterPro" id="IPR011072">
    <property type="entry name" value="HR1_rho-bd"/>
</dbReference>
<feature type="compositionally biased region" description="Basic and acidic residues" evidence="1">
    <location>
        <begin position="817"/>
        <end position="836"/>
    </location>
</feature>
<evidence type="ECO:0008006" key="6">
    <source>
        <dbReference type="Google" id="ProtNLM"/>
    </source>
</evidence>
<protein>
    <recommendedName>
        <fullName evidence="6">PH domain-containing protein</fullName>
    </recommendedName>
</protein>
<sequence>MEFFPSSGHMIGSKRNRPTNASKKGSSSTLAGGQRPRSGKWRLKSSRSSVGGSGGGGADDSGDGVGVGVSGGVSELDIFYFRRIAGDLQDKKLEQQIDHEIRMRDGTAKLLAASKNPNQLLEAAKSLHTSNARMLAYMSELQRRKTNEVLQREDPLDGNQVPCKAKVSLSDLRIPLLWKEGDHFKNKGDHRRYAVFCLVKIGTEIYDTALLKNIDRTCTDLTFDDVITFDHIRPDFECQLEVYCHRCQDDLSVASTPKRIRKKIEDFGNSVGRSVGKRLSGMKYDTDSTTIIICTIRPFSKFPESASIELPLFGNFCCRLAAQPHCLVQDTISGPMYFQDPDSLDWELYYCRLTRLSISCWKQEVSSGSPDITIPVTKSTQVSEVPASLCKHEHCIQIIGNGSRYNLAASDVETKKKWWDAIYQHLLDQVMWLQACERIMEIKTATPRRHSAYSKSMFASLYDSVDVLSSILVPRKTMASNDDIVMMDKVISNPASPMTRVLNRLNIPECAEDEESCAENSKKPSPLAMNIEQSTSTNQTGASAIAAVTSVSPVDAKDVESSPPTSGDDNSVAEARARTVAASGVESVLSSEICPLTSSDDPVCLAPDDKDDNDNDEVRMEQVSVDIVAASPVTGREDSDVLGTSSDVAMETAKDSQKAQPSDAEPEMAVPSSDCAEQPDEQLKQNAADNSWFQMMRQNEDADSDIIMDEVEDADEVVEGHKPEGESVKKPAEESVMESLAELEVDSVHVGDESCDSLEAKGLDRTEVFSDKHEMECAEEESKDLDEGTVREEQTSTTGQTGDSSMKNSENGDPDLSNEHVGDIISKENESLKGLKSDVTSVYDEEDDISQSDGESVGQLESNVEDEEEKAESKEEARDDEDEEKANHSGSTSENDEKRECGSLSKVVEDGQNTDDKSEEIDPSDNDGRKKDKNTEDGKEDIDQSATVADDGEEISASVEMARVADEEDISQSEHVAECDTKSEDDDDDPCLGQSEENPESGRTSGERTNSEKIAEGDDNLECREKDHQSPMGAEHSEDVTQKVEGGQRLNVSREDLDQSDEPKQSDTISETVNDGLIDGCDEADSKTEDDQETGKSVEGHKLGESRECDEDVEDSSSSSSGSRTRLTRSLSKETSI</sequence>
<feature type="region of interest" description="Disordered" evidence="1">
    <location>
        <begin position="596"/>
        <end position="682"/>
    </location>
</feature>
<feature type="compositionally biased region" description="Basic and acidic residues" evidence="1">
    <location>
        <begin position="1005"/>
        <end position="1042"/>
    </location>
</feature>